<keyword evidence="11" id="KW-1185">Reference proteome</keyword>
<protein>
    <recommendedName>
        <fullName evidence="3">dihydrofolate reductase</fullName>
        <ecNumber evidence="3">1.5.1.3</ecNumber>
    </recommendedName>
</protein>
<dbReference type="SUPFAM" id="SSF53597">
    <property type="entry name" value="Dihydrofolate reductase-like"/>
    <property type="match status" value="1"/>
</dbReference>
<evidence type="ECO:0000256" key="2">
    <source>
        <dbReference type="ARBA" id="ARBA00009539"/>
    </source>
</evidence>
<dbReference type="InterPro" id="IPR012259">
    <property type="entry name" value="DHFR"/>
</dbReference>
<dbReference type="GO" id="GO:0050661">
    <property type="term" value="F:NADP binding"/>
    <property type="evidence" value="ECO:0007669"/>
    <property type="project" value="InterPro"/>
</dbReference>
<dbReference type="InterPro" id="IPR001796">
    <property type="entry name" value="DHFR_dom"/>
</dbReference>
<dbReference type="RefSeq" id="WP_022860946.1">
    <property type="nucleotide sequence ID" value="NZ_JGZD01000009.1"/>
</dbReference>
<dbReference type="GO" id="GO:0046655">
    <property type="term" value="P:folic acid metabolic process"/>
    <property type="evidence" value="ECO:0007669"/>
    <property type="project" value="TreeGrafter"/>
</dbReference>
<dbReference type="GO" id="GO:0006730">
    <property type="term" value="P:one-carbon metabolic process"/>
    <property type="evidence" value="ECO:0007669"/>
    <property type="project" value="UniProtKB-KW"/>
</dbReference>
<dbReference type="GO" id="GO:0004146">
    <property type="term" value="F:dihydrofolate reductase activity"/>
    <property type="evidence" value="ECO:0007669"/>
    <property type="project" value="UniProtKB-EC"/>
</dbReference>
<dbReference type="InterPro" id="IPR024072">
    <property type="entry name" value="DHFR-like_dom_sf"/>
</dbReference>
<comment type="similarity">
    <text evidence="2 7">Belongs to the dihydrofolate reductase family.</text>
</comment>
<proteinExistence type="inferred from homology"/>
<accession>A0A087BMP8</accession>
<comment type="pathway">
    <text evidence="1">Cofactor biosynthesis; tetrahydrofolate biosynthesis; 5,6,7,8-tetrahydrofolate from 7,8-dihydrofolate: step 1/1.</text>
</comment>
<dbReference type="GO" id="GO:0005829">
    <property type="term" value="C:cytosol"/>
    <property type="evidence" value="ECO:0007669"/>
    <property type="project" value="TreeGrafter"/>
</dbReference>
<feature type="region of interest" description="Disordered" evidence="8">
    <location>
        <begin position="1"/>
        <end position="26"/>
    </location>
</feature>
<evidence type="ECO:0000256" key="8">
    <source>
        <dbReference type="SAM" id="MobiDB-lite"/>
    </source>
</evidence>
<evidence type="ECO:0000256" key="5">
    <source>
        <dbReference type="ARBA" id="ARBA00022857"/>
    </source>
</evidence>
<dbReference type="EC" id="1.5.1.3" evidence="3"/>
<evidence type="ECO:0000256" key="6">
    <source>
        <dbReference type="ARBA" id="ARBA00023002"/>
    </source>
</evidence>
<feature type="compositionally biased region" description="Basic and acidic residues" evidence="8">
    <location>
        <begin position="1"/>
        <end position="15"/>
    </location>
</feature>
<dbReference type="InterPro" id="IPR017925">
    <property type="entry name" value="DHFR_CS"/>
</dbReference>
<dbReference type="STRING" id="1693.BMIN_0190"/>
<evidence type="ECO:0000256" key="4">
    <source>
        <dbReference type="ARBA" id="ARBA00022563"/>
    </source>
</evidence>
<dbReference type="UniPathway" id="UPA00077">
    <property type="reaction ID" value="UER00158"/>
</dbReference>
<evidence type="ECO:0000313" key="10">
    <source>
        <dbReference type="EMBL" id="KFI72298.1"/>
    </source>
</evidence>
<feature type="domain" description="DHFR" evidence="9">
    <location>
        <begin position="37"/>
        <end position="221"/>
    </location>
</feature>
<dbReference type="eggNOG" id="COG0262">
    <property type="taxonomic scope" value="Bacteria"/>
</dbReference>
<dbReference type="Proteomes" id="UP000029014">
    <property type="component" value="Unassembled WGS sequence"/>
</dbReference>
<evidence type="ECO:0000256" key="1">
    <source>
        <dbReference type="ARBA" id="ARBA00004903"/>
    </source>
</evidence>
<evidence type="ECO:0000256" key="7">
    <source>
        <dbReference type="RuleBase" id="RU004474"/>
    </source>
</evidence>
<dbReference type="CDD" id="cd00209">
    <property type="entry name" value="DHFR"/>
    <property type="match status" value="1"/>
</dbReference>
<evidence type="ECO:0000256" key="3">
    <source>
        <dbReference type="ARBA" id="ARBA00012856"/>
    </source>
</evidence>
<dbReference type="PROSITE" id="PS00075">
    <property type="entry name" value="DHFR_1"/>
    <property type="match status" value="1"/>
</dbReference>
<dbReference type="EMBL" id="JGZD01000009">
    <property type="protein sequence ID" value="KFI72298.1"/>
    <property type="molecule type" value="Genomic_DNA"/>
</dbReference>
<dbReference type="Gene3D" id="3.40.430.10">
    <property type="entry name" value="Dihydrofolate Reductase, subunit A"/>
    <property type="match status" value="1"/>
</dbReference>
<dbReference type="PROSITE" id="PS51330">
    <property type="entry name" value="DHFR_2"/>
    <property type="match status" value="1"/>
</dbReference>
<dbReference type="PANTHER" id="PTHR48069">
    <property type="entry name" value="DIHYDROFOLATE REDUCTASE"/>
    <property type="match status" value="1"/>
</dbReference>
<organism evidence="10 11">
    <name type="scientific">Bifidobacterium minimum</name>
    <dbReference type="NCBI Taxonomy" id="1693"/>
    <lineage>
        <taxon>Bacteria</taxon>
        <taxon>Bacillati</taxon>
        <taxon>Actinomycetota</taxon>
        <taxon>Actinomycetes</taxon>
        <taxon>Bifidobacteriales</taxon>
        <taxon>Bifidobacteriaceae</taxon>
        <taxon>Bifidobacterium</taxon>
    </lineage>
</organism>
<evidence type="ECO:0000313" key="11">
    <source>
        <dbReference type="Proteomes" id="UP000029014"/>
    </source>
</evidence>
<dbReference type="GO" id="GO:0046452">
    <property type="term" value="P:dihydrofolate metabolic process"/>
    <property type="evidence" value="ECO:0007669"/>
    <property type="project" value="TreeGrafter"/>
</dbReference>
<dbReference type="PRINTS" id="PR00070">
    <property type="entry name" value="DHFR"/>
</dbReference>
<keyword evidence="6 10" id="KW-0560">Oxidoreductase</keyword>
<dbReference type="PANTHER" id="PTHR48069:SF3">
    <property type="entry name" value="DIHYDROFOLATE REDUCTASE"/>
    <property type="match status" value="1"/>
</dbReference>
<name>A0A087BMP8_9BIFI</name>
<dbReference type="GO" id="GO:0046654">
    <property type="term" value="P:tetrahydrofolate biosynthetic process"/>
    <property type="evidence" value="ECO:0007669"/>
    <property type="project" value="UniProtKB-UniPathway"/>
</dbReference>
<reference evidence="10 11" key="1">
    <citation type="submission" date="2014-03" db="EMBL/GenBank/DDBJ databases">
        <title>Genomics of Bifidobacteria.</title>
        <authorList>
            <person name="Ventura M."/>
            <person name="Milani C."/>
            <person name="Lugli G.A."/>
        </authorList>
    </citation>
    <scope>NUCLEOTIDE SEQUENCE [LARGE SCALE GENOMIC DNA]</scope>
    <source>
        <strain evidence="10 11">LMG 11592</strain>
    </source>
</reference>
<dbReference type="AlphaFoldDB" id="A0A087BMP8"/>
<comment type="caution">
    <text evidence="10">The sequence shown here is derived from an EMBL/GenBank/DDBJ whole genome shotgun (WGS) entry which is preliminary data.</text>
</comment>
<keyword evidence="5" id="KW-0521">NADP</keyword>
<evidence type="ECO:0000259" key="9">
    <source>
        <dbReference type="PROSITE" id="PS51330"/>
    </source>
</evidence>
<dbReference type="Pfam" id="PF00186">
    <property type="entry name" value="DHFR_1"/>
    <property type="match status" value="1"/>
</dbReference>
<keyword evidence="4" id="KW-0554">One-carbon metabolism</keyword>
<gene>
    <name evidence="10" type="ORF">BMIN_0190</name>
</gene>
<sequence length="221" mass="24693">MEHDSSSRSGYHEPEPGYAGLDDEGEDWGDDFPKTFSVNLIWAQASDLSGRPGAIGFEGGMPWHLSEDLKRFKELTVSHPVIMGRKTWDSLDPRYRPLRNRDNIIVSHNPHMTAPGATVVSDMDAALDLARQEAIPDDGMDRSEIWVIGGAAVFRQALPFASKAYVTQIRAQVHADTYAPDMDELVSDGSWHVEDDGEWRSPAADGTMIRGYRFVTYARNR</sequence>